<keyword evidence="1" id="KW-0808">Transferase</keyword>
<dbReference type="GO" id="GO:0016740">
    <property type="term" value="F:transferase activity"/>
    <property type="evidence" value="ECO:0007669"/>
    <property type="project" value="UniProtKB-KW"/>
</dbReference>
<dbReference type="Pfam" id="PF02458">
    <property type="entry name" value="Transferase"/>
    <property type="match status" value="1"/>
</dbReference>
<evidence type="ECO:0008006" key="4">
    <source>
        <dbReference type="Google" id="ProtNLM"/>
    </source>
</evidence>
<evidence type="ECO:0000313" key="3">
    <source>
        <dbReference type="Proteomes" id="UP000050424"/>
    </source>
</evidence>
<dbReference type="OrthoDB" id="429813at2759"/>
<dbReference type="PANTHER" id="PTHR31896">
    <property type="entry name" value="FAMILY REGULATORY PROTEIN, PUTATIVE (AFU_ORTHOLOGUE AFUA_3G14730)-RELATED"/>
    <property type="match status" value="1"/>
</dbReference>
<organism evidence="2 3">
    <name type="scientific">Neonectria ditissima</name>
    <dbReference type="NCBI Taxonomy" id="78410"/>
    <lineage>
        <taxon>Eukaryota</taxon>
        <taxon>Fungi</taxon>
        <taxon>Dikarya</taxon>
        <taxon>Ascomycota</taxon>
        <taxon>Pezizomycotina</taxon>
        <taxon>Sordariomycetes</taxon>
        <taxon>Hypocreomycetidae</taxon>
        <taxon>Hypocreales</taxon>
        <taxon>Nectriaceae</taxon>
        <taxon>Neonectria</taxon>
    </lineage>
</organism>
<dbReference type="InterPro" id="IPR051283">
    <property type="entry name" value="Sec_Metabolite_Acyltrans"/>
</dbReference>
<gene>
    <name evidence="2" type="ORF">AK830_g2726</name>
</gene>
<protein>
    <recommendedName>
        <fullName evidence="4">Trichothecene 3-O-acetyltransferase</fullName>
    </recommendedName>
</protein>
<name>A0A0P7BRF1_9HYPO</name>
<dbReference type="AlphaFoldDB" id="A0A0P7BRF1"/>
<accession>A0A0P7BRF1</accession>
<dbReference type="Proteomes" id="UP000050424">
    <property type="component" value="Unassembled WGS sequence"/>
</dbReference>
<dbReference type="EMBL" id="LKCW01000027">
    <property type="protein sequence ID" value="KPM43807.1"/>
    <property type="molecule type" value="Genomic_DNA"/>
</dbReference>
<dbReference type="InterPro" id="IPR023213">
    <property type="entry name" value="CAT-like_dom_sf"/>
</dbReference>
<reference evidence="2 3" key="1">
    <citation type="submission" date="2015-09" db="EMBL/GenBank/DDBJ databases">
        <title>Draft genome of a European isolate of the apple canker pathogen Neonectria ditissima.</title>
        <authorList>
            <person name="Gomez-Cortecero A."/>
            <person name="Harrison R.J."/>
            <person name="Armitage A.D."/>
        </authorList>
    </citation>
    <scope>NUCLEOTIDE SEQUENCE [LARGE SCALE GENOMIC DNA]</scope>
    <source>
        <strain evidence="2 3">R09/05</strain>
    </source>
</reference>
<keyword evidence="3" id="KW-1185">Reference proteome</keyword>
<sequence>MDPQILSSSWVEPAGPVHPALIKLSTLDNLTAPVYPSPTQFFPLKPDADPRQLYEDCKRGLARYIYQQPHLAGRLIKDETRRNSIEIPPAPHAGASFEYYDHRAVKDMPSYEELRKFGWPFADGDQDGLSKLRPNPFPSAQTGDPVIIPRFNVIRGGIVLTMSISHAMCDLVQFLDFMKSWARNTRAIANARTKNQPEPPLPQQLAAHLLDRSRLMSNVQTEHDLDKLVARAENLPQWTMLDPRDPEEMGKTIEGIFTKARLTDHDLVNSAEDELRRLSICVWTFPESSIKNLKLVAQSVLPRGAKLSSIDCLTGFTWQRFSAAKWAPGMPGPEPIPETTRIVYVGSVRTRLTPPLPLDYLPACVDLFPADMETEDFACASPEALAKAATSIRSSNNNWSEEVFREMLEVAQMHPMSPGIVPKGPVDVFTTDHTRLSAAVLEDWGPDLGRCEAYREPYFGRVPPHGEITLLPKWHNGEVSVMFAGEAVVMERLRNDKDMNAMASCQFIMNDFIKTIAKRRRSSKL</sequence>
<evidence type="ECO:0000313" key="2">
    <source>
        <dbReference type="EMBL" id="KPM43807.1"/>
    </source>
</evidence>
<dbReference type="PANTHER" id="PTHR31896:SF64">
    <property type="entry name" value="TRICHOTHECENE 3-O-ACETYLTRANSFERASE"/>
    <property type="match status" value="1"/>
</dbReference>
<proteinExistence type="predicted"/>
<comment type="caution">
    <text evidence="2">The sequence shown here is derived from an EMBL/GenBank/DDBJ whole genome shotgun (WGS) entry which is preliminary data.</text>
</comment>
<evidence type="ECO:0000256" key="1">
    <source>
        <dbReference type="ARBA" id="ARBA00022679"/>
    </source>
</evidence>
<dbReference type="Gene3D" id="3.30.559.10">
    <property type="entry name" value="Chloramphenicol acetyltransferase-like domain"/>
    <property type="match status" value="2"/>
</dbReference>